<dbReference type="EMBL" id="AMCI01003744">
    <property type="protein sequence ID" value="EJW99575.1"/>
    <property type="molecule type" value="Genomic_DNA"/>
</dbReference>
<protein>
    <submittedName>
        <fullName evidence="1">Uncharacterized protein</fullName>
    </submittedName>
</protein>
<organism evidence="1">
    <name type="scientific">gut metagenome</name>
    <dbReference type="NCBI Taxonomy" id="749906"/>
    <lineage>
        <taxon>unclassified sequences</taxon>
        <taxon>metagenomes</taxon>
        <taxon>organismal metagenomes</taxon>
    </lineage>
</organism>
<comment type="caution">
    <text evidence="1">The sequence shown here is derived from an EMBL/GenBank/DDBJ whole genome shotgun (WGS) entry which is preliminary data.</text>
</comment>
<sequence length="66" mass="7496">MDGATISVSAMISIRMPSASSITSYALTAYLVRVRVMFCMIFSFRLVSNHADAFNYKTLPVYVHWR</sequence>
<accession>J9CHR2</accession>
<name>J9CHR2_9ZZZZ</name>
<dbReference type="AlphaFoldDB" id="J9CHR2"/>
<reference evidence="1" key="1">
    <citation type="journal article" date="2012" name="PLoS ONE">
        <title>Gene sets for utilization of primary and secondary nutrition supplies in the distal gut of endangered iberian lynx.</title>
        <authorList>
            <person name="Alcaide M."/>
            <person name="Messina E."/>
            <person name="Richter M."/>
            <person name="Bargiela R."/>
            <person name="Peplies J."/>
            <person name="Huws S.A."/>
            <person name="Newbold C.J."/>
            <person name="Golyshin P.N."/>
            <person name="Simon M.A."/>
            <person name="Lopez G."/>
            <person name="Yakimov M.M."/>
            <person name="Ferrer M."/>
        </authorList>
    </citation>
    <scope>NUCLEOTIDE SEQUENCE</scope>
</reference>
<proteinExistence type="predicted"/>
<evidence type="ECO:0000313" key="1">
    <source>
        <dbReference type="EMBL" id="EJW99575.1"/>
    </source>
</evidence>
<gene>
    <name evidence="1" type="ORF">EVA_12317</name>
</gene>